<evidence type="ECO:0000256" key="1">
    <source>
        <dbReference type="ARBA" id="ARBA00023015"/>
    </source>
</evidence>
<dbReference type="InterPro" id="IPR050707">
    <property type="entry name" value="HTH_MetabolicPath_Reg"/>
</dbReference>
<organism evidence="6 7">
    <name type="scientific">Sinomonas humi</name>
    <dbReference type="NCBI Taxonomy" id="1338436"/>
    <lineage>
        <taxon>Bacteria</taxon>
        <taxon>Bacillati</taxon>
        <taxon>Actinomycetota</taxon>
        <taxon>Actinomycetes</taxon>
        <taxon>Micrococcales</taxon>
        <taxon>Micrococcaceae</taxon>
        <taxon>Sinomonas</taxon>
    </lineage>
</organism>
<gene>
    <name evidence="6" type="ORF">LK10_15890</name>
</gene>
<protein>
    <submittedName>
        <fullName evidence="6">IclR family transcriptional regulator</fullName>
    </submittedName>
</protein>
<dbReference type="Gene3D" id="1.10.10.10">
    <property type="entry name" value="Winged helix-like DNA-binding domain superfamily/Winged helix DNA-binding domain"/>
    <property type="match status" value="1"/>
</dbReference>
<sequence>MIDRVVEILEAFKTAGSPLTASEIARRTRLPMASAHRLVAEMVRTGILTKDENNKLSIGMRLWEITARSSTLRILRESALPYMEEVMTTVCAPTLLCVLDGNDVVNVETLMPRGPAATNVTQPGVRLPALASSPGIALLAFADPPTCAEVLATAKAIRFTPYTPVDLAVIRKLIDEAKRLGRAVAPRWMSSDSTGIAVPVLGGDGRAVASLSVTLPVGSVDLDAIVPTLRAAARGISRAAQSGGETANPRLALLKHQLRRATEGR</sequence>
<dbReference type="GO" id="GO:0045892">
    <property type="term" value="P:negative regulation of DNA-templated transcription"/>
    <property type="evidence" value="ECO:0007669"/>
    <property type="project" value="TreeGrafter"/>
</dbReference>
<dbReference type="GO" id="GO:0003700">
    <property type="term" value="F:DNA-binding transcription factor activity"/>
    <property type="evidence" value="ECO:0007669"/>
    <property type="project" value="TreeGrafter"/>
</dbReference>
<evidence type="ECO:0000313" key="6">
    <source>
        <dbReference type="EMBL" id="KHL01371.1"/>
    </source>
</evidence>
<dbReference type="EMBL" id="JTDL01000141">
    <property type="protein sequence ID" value="KHL01371.1"/>
    <property type="molecule type" value="Genomic_DNA"/>
</dbReference>
<evidence type="ECO:0000259" key="5">
    <source>
        <dbReference type="PROSITE" id="PS51078"/>
    </source>
</evidence>
<dbReference type="OrthoDB" id="4068713at2"/>
<evidence type="ECO:0000259" key="4">
    <source>
        <dbReference type="PROSITE" id="PS51077"/>
    </source>
</evidence>
<dbReference type="SUPFAM" id="SSF46785">
    <property type="entry name" value="Winged helix' DNA-binding domain"/>
    <property type="match status" value="1"/>
</dbReference>
<evidence type="ECO:0000313" key="7">
    <source>
        <dbReference type="Proteomes" id="UP000030982"/>
    </source>
</evidence>
<feature type="domain" description="HTH iclR-type" evidence="4">
    <location>
        <begin position="1"/>
        <end position="60"/>
    </location>
</feature>
<evidence type="ECO:0000256" key="3">
    <source>
        <dbReference type="ARBA" id="ARBA00023163"/>
    </source>
</evidence>
<dbReference type="InterPro" id="IPR014757">
    <property type="entry name" value="Tscrpt_reg_IclR_C"/>
</dbReference>
<dbReference type="RefSeq" id="WP_043125706.1">
    <property type="nucleotide sequence ID" value="NZ_JTDL01000141.1"/>
</dbReference>
<dbReference type="SUPFAM" id="SSF55781">
    <property type="entry name" value="GAF domain-like"/>
    <property type="match status" value="1"/>
</dbReference>
<keyword evidence="1" id="KW-0805">Transcription regulation</keyword>
<dbReference type="PANTHER" id="PTHR30136">
    <property type="entry name" value="HELIX-TURN-HELIX TRANSCRIPTIONAL REGULATOR, ICLR FAMILY"/>
    <property type="match status" value="1"/>
</dbReference>
<keyword evidence="3" id="KW-0804">Transcription</keyword>
<dbReference type="InterPro" id="IPR029016">
    <property type="entry name" value="GAF-like_dom_sf"/>
</dbReference>
<comment type="caution">
    <text evidence="6">The sequence shown here is derived from an EMBL/GenBank/DDBJ whole genome shotgun (WGS) entry which is preliminary data.</text>
</comment>
<name>A0A0B2AHR8_9MICC</name>
<dbReference type="Gene3D" id="3.30.450.40">
    <property type="match status" value="1"/>
</dbReference>
<feature type="domain" description="IclR-ED" evidence="5">
    <location>
        <begin position="61"/>
        <end position="242"/>
    </location>
</feature>
<dbReference type="InterPro" id="IPR036388">
    <property type="entry name" value="WH-like_DNA-bd_sf"/>
</dbReference>
<dbReference type="InterPro" id="IPR005471">
    <property type="entry name" value="Tscrpt_reg_IclR_N"/>
</dbReference>
<dbReference type="InterPro" id="IPR036390">
    <property type="entry name" value="WH_DNA-bd_sf"/>
</dbReference>
<dbReference type="Proteomes" id="UP000030982">
    <property type="component" value="Unassembled WGS sequence"/>
</dbReference>
<dbReference type="STRING" id="1338436.LK10_15890"/>
<reference evidence="6 7" key="1">
    <citation type="submission" date="2014-09" db="EMBL/GenBank/DDBJ databases">
        <title>Genome sequence of Sinomonas sp. MUSC 117.</title>
        <authorList>
            <person name="Lee L.-H."/>
        </authorList>
    </citation>
    <scope>NUCLEOTIDE SEQUENCE [LARGE SCALE GENOMIC DNA]</scope>
    <source>
        <strain evidence="6 7">MUSC 117</strain>
    </source>
</reference>
<accession>A0A0B2AHR8</accession>
<dbReference type="SMART" id="SM00346">
    <property type="entry name" value="HTH_ICLR"/>
    <property type="match status" value="1"/>
</dbReference>
<dbReference type="Pfam" id="PF09339">
    <property type="entry name" value="HTH_IclR"/>
    <property type="match status" value="1"/>
</dbReference>
<keyword evidence="2" id="KW-0238">DNA-binding</keyword>
<proteinExistence type="predicted"/>
<dbReference type="AlphaFoldDB" id="A0A0B2AHR8"/>
<keyword evidence="7" id="KW-1185">Reference proteome</keyword>
<dbReference type="GO" id="GO:0003677">
    <property type="term" value="F:DNA binding"/>
    <property type="evidence" value="ECO:0007669"/>
    <property type="project" value="UniProtKB-KW"/>
</dbReference>
<dbReference type="PANTHER" id="PTHR30136:SF24">
    <property type="entry name" value="HTH-TYPE TRANSCRIPTIONAL REPRESSOR ALLR"/>
    <property type="match status" value="1"/>
</dbReference>
<evidence type="ECO:0000256" key="2">
    <source>
        <dbReference type="ARBA" id="ARBA00023125"/>
    </source>
</evidence>
<dbReference type="PROSITE" id="PS51077">
    <property type="entry name" value="HTH_ICLR"/>
    <property type="match status" value="1"/>
</dbReference>
<dbReference type="Pfam" id="PF01614">
    <property type="entry name" value="IclR_C"/>
    <property type="match status" value="1"/>
</dbReference>
<dbReference type="PROSITE" id="PS51078">
    <property type="entry name" value="ICLR_ED"/>
    <property type="match status" value="1"/>
</dbReference>